<dbReference type="Proteomes" id="UP001589810">
    <property type="component" value="Unassembled WGS sequence"/>
</dbReference>
<dbReference type="RefSeq" id="WP_273939927.1">
    <property type="nucleotide sequence ID" value="NZ_CP097263.1"/>
</dbReference>
<proteinExistence type="predicted"/>
<evidence type="ECO:0000313" key="2">
    <source>
        <dbReference type="EMBL" id="MFC0541094.1"/>
    </source>
</evidence>
<sequence length="242" mass="26154">MSSDPSPQQRAVVHPQPPRERRARVWLGGLLLLSGGFFFGDTLHRLDTVWVMLAQWWPWALIVLAVVNLARSFLRVESLLAPGLLVLVAVVFLAVRQGIEAGMVINFAVPLVAILGGLTLLVSVGSAAGRSWTRILVTGRVEAVGPVTRTLRPRAVLGEVRVDLRGCPGRADGGPIVVHPTVLFGHVRLDVPKHWVLTMKRDGALLTQIRDPGTNPSEADRTVELEIFALGFAGVISVARGD</sequence>
<comment type="caution">
    <text evidence="2">The sequence shown here is derived from an EMBL/GenBank/DDBJ whole genome shotgun (WGS) entry which is preliminary data.</text>
</comment>
<keyword evidence="1" id="KW-0472">Membrane</keyword>
<gene>
    <name evidence="2" type="ORF">ACFFH7_06350</name>
</gene>
<keyword evidence="3" id="KW-1185">Reference proteome</keyword>
<reference evidence="2 3" key="1">
    <citation type="submission" date="2024-09" db="EMBL/GenBank/DDBJ databases">
        <authorList>
            <person name="Sun Q."/>
            <person name="Mori K."/>
        </authorList>
    </citation>
    <scope>NUCLEOTIDE SEQUENCE [LARGE SCALE GENOMIC DNA]</scope>
    <source>
        <strain evidence="2 3">TBRC 1432</strain>
    </source>
</reference>
<evidence type="ECO:0008006" key="4">
    <source>
        <dbReference type="Google" id="ProtNLM"/>
    </source>
</evidence>
<accession>A0ABV6MLN2</accession>
<keyword evidence="1" id="KW-0812">Transmembrane</keyword>
<feature type="transmembrane region" description="Helical" evidence="1">
    <location>
        <begin position="25"/>
        <end position="43"/>
    </location>
</feature>
<evidence type="ECO:0000313" key="3">
    <source>
        <dbReference type="Proteomes" id="UP001589810"/>
    </source>
</evidence>
<evidence type="ECO:0000256" key="1">
    <source>
        <dbReference type="SAM" id="Phobius"/>
    </source>
</evidence>
<protein>
    <recommendedName>
        <fullName evidence="4">DUF5668 domain-containing protein</fullName>
    </recommendedName>
</protein>
<name>A0ABV6MLN2_9PSEU</name>
<dbReference type="EMBL" id="JBHLUD010000001">
    <property type="protein sequence ID" value="MFC0541094.1"/>
    <property type="molecule type" value="Genomic_DNA"/>
</dbReference>
<organism evidence="2 3">
    <name type="scientific">Kutzneria chonburiensis</name>
    <dbReference type="NCBI Taxonomy" id="1483604"/>
    <lineage>
        <taxon>Bacteria</taxon>
        <taxon>Bacillati</taxon>
        <taxon>Actinomycetota</taxon>
        <taxon>Actinomycetes</taxon>
        <taxon>Pseudonocardiales</taxon>
        <taxon>Pseudonocardiaceae</taxon>
        <taxon>Kutzneria</taxon>
    </lineage>
</organism>
<feature type="transmembrane region" description="Helical" evidence="1">
    <location>
        <begin position="79"/>
        <end position="99"/>
    </location>
</feature>
<feature type="transmembrane region" description="Helical" evidence="1">
    <location>
        <begin position="105"/>
        <end position="124"/>
    </location>
</feature>
<keyword evidence="1" id="KW-1133">Transmembrane helix</keyword>
<feature type="transmembrane region" description="Helical" evidence="1">
    <location>
        <begin position="49"/>
        <end position="67"/>
    </location>
</feature>